<comment type="function">
    <text evidence="15">Catalyzes the NADPH-dependent formation of L-aspartate-semialdehyde (L-ASA) by the reductive dephosphorylation of L-aspartyl-4-phosphate.</text>
</comment>
<reference evidence="18 19" key="1">
    <citation type="submission" date="2020-08" db="EMBL/GenBank/DDBJ databases">
        <title>Genomic Encyclopedia of Type Strains, Phase IV (KMG-IV): sequencing the most valuable type-strain genomes for metagenomic binning, comparative biology and taxonomic classification.</title>
        <authorList>
            <person name="Goeker M."/>
        </authorList>
    </citation>
    <scope>NUCLEOTIDE SEQUENCE [LARGE SCALE GENOMIC DNA]</scope>
    <source>
        <strain evidence="18 19">DSM 19163</strain>
    </source>
</reference>
<organism evidence="18 19">
    <name type="scientific">Nosocomiicoccus ampullae</name>
    <dbReference type="NCBI Taxonomy" id="489910"/>
    <lineage>
        <taxon>Bacteria</taxon>
        <taxon>Bacillati</taxon>
        <taxon>Bacillota</taxon>
        <taxon>Bacilli</taxon>
        <taxon>Bacillales</taxon>
        <taxon>Staphylococcaceae</taxon>
        <taxon>Nosocomiicoccus</taxon>
    </lineage>
</organism>
<evidence type="ECO:0000256" key="6">
    <source>
        <dbReference type="ARBA" id="ARBA00013120"/>
    </source>
</evidence>
<dbReference type="EMBL" id="JACHHF010000012">
    <property type="protein sequence ID" value="MBB5176671.1"/>
    <property type="molecule type" value="Genomic_DNA"/>
</dbReference>
<feature type="binding site" evidence="15">
    <location>
        <position position="301"/>
    </location>
    <ligand>
        <name>NADP(+)</name>
        <dbReference type="ChEBI" id="CHEBI:58349"/>
    </ligand>
</feature>
<dbReference type="InterPro" id="IPR012080">
    <property type="entry name" value="Asp_semialdehyde_DH"/>
</dbReference>
<dbReference type="PIRSF" id="PIRSF000148">
    <property type="entry name" value="ASA_dh"/>
    <property type="match status" value="1"/>
</dbReference>
<comment type="caution">
    <text evidence="18">The sequence shown here is derived from an EMBL/GenBank/DDBJ whole genome shotgun (WGS) entry which is preliminary data.</text>
</comment>
<dbReference type="Pfam" id="PF02774">
    <property type="entry name" value="Semialdhyde_dhC"/>
    <property type="match status" value="1"/>
</dbReference>
<dbReference type="PANTHER" id="PTHR46278">
    <property type="entry name" value="DEHYDROGENASE, PUTATIVE-RELATED"/>
    <property type="match status" value="1"/>
</dbReference>
<dbReference type="SMART" id="SM00859">
    <property type="entry name" value="Semialdhyde_dh"/>
    <property type="match status" value="1"/>
</dbReference>
<comment type="pathway">
    <text evidence="3 15">Amino-acid biosynthesis; L-threonine biosynthesis; L-threonine from L-aspartate: step 2/5.</text>
</comment>
<feature type="binding site" evidence="15">
    <location>
        <begin position="37"/>
        <end position="38"/>
    </location>
    <ligand>
        <name>NADP(+)</name>
        <dbReference type="ChEBI" id="CHEBI:58349"/>
    </ligand>
</feature>
<evidence type="ECO:0000256" key="2">
    <source>
        <dbReference type="ARBA" id="ARBA00005076"/>
    </source>
</evidence>
<comment type="pathway">
    <text evidence="1 15">Amino-acid biosynthesis; L-methionine biosynthesis via de novo pathway; L-homoserine from L-aspartate: step 2/3.</text>
</comment>
<evidence type="ECO:0000256" key="4">
    <source>
        <dbReference type="ARBA" id="ARBA00010584"/>
    </source>
</evidence>
<dbReference type="SUPFAM" id="SSF51735">
    <property type="entry name" value="NAD(P)-binding Rossmann-fold domains"/>
    <property type="match status" value="1"/>
</dbReference>
<dbReference type="NCBIfam" id="NF011456">
    <property type="entry name" value="PRK14874.1"/>
    <property type="match status" value="1"/>
</dbReference>
<evidence type="ECO:0000256" key="8">
    <source>
        <dbReference type="ARBA" id="ARBA00022697"/>
    </source>
</evidence>
<evidence type="ECO:0000256" key="11">
    <source>
        <dbReference type="ARBA" id="ARBA00023002"/>
    </source>
</evidence>
<feature type="binding site" evidence="15">
    <location>
        <position position="152"/>
    </location>
    <ligand>
        <name>substrate</name>
    </ligand>
</feature>
<comment type="catalytic activity">
    <reaction evidence="14 15">
        <text>L-aspartate 4-semialdehyde + phosphate + NADP(+) = 4-phospho-L-aspartate + NADPH + H(+)</text>
        <dbReference type="Rhea" id="RHEA:24284"/>
        <dbReference type="ChEBI" id="CHEBI:15378"/>
        <dbReference type="ChEBI" id="CHEBI:43474"/>
        <dbReference type="ChEBI" id="CHEBI:57535"/>
        <dbReference type="ChEBI" id="CHEBI:57783"/>
        <dbReference type="ChEBI" id="CHEBI:58349"/>
        <dbReference type="ChEBI" id="CHEBI:537519"/>
        <dbReference type="EC" id="1.2.1.11"/>
    </reaction>
</comment>
<dbReference type="NCBIfam" id="TIGR01296">
    <property type="entry name" value="asd_B"/>
    <property type="match status" value="1"/>
</dbReference>
<protein>
    <recommendedName>
        <fullName evidence="6 15">Aspartate-semialdehyde dehydrogenase</fullName>
        <shortName evidence="15">ASA dehydrogenase</shortName>
        <shortName evidence="15">ASADH</shortName>
        <ecNumber evidence="6 15">1.2.1.11</ecNumber>
    </recommendedName>
    <alternativeName>
        <fullName evidence="15">Aspartate-beta-semialdehyde dehydrogenase</fullName>
    </alternativeName>
</protein>
<keyword evidence="11 15" id="KW-0560">Oxidoreductase</keyword>
<dbReference type="Gene3D" id="3.40.50.720">
    <property type="entry name" value="NAD(P)-binding Rossmann-like Domain"/>
    <property type="match status" value="1"/>
</dbReference>
<dbReference type="InterPro" id="IPR012280">
    <property type="entry name" value="Semialdhyde_DH_dimer_dom"/>
</dbReference>
<keyword evidence="9 15" id="KW-0521">NADP</keyword>
<evidence type="ECO:0000256" key="9">
    <source>
        <dbReference type="ARBA" id="ARBA00022857"/>
    </source>
</evidence>
<evidence type="ECO:0000256" key="16">
    <source>
        <dbReference type="PIRSR" id="PIRSR000148-1"/>
    </source>
</evidence>
<dbReference type="InterPro" id="IPR000534">
    <property type="entry name" value="Semialdehyde_DH_NAD-bd"/>
</dbReference>
<dbReference type="Proteomes" id="UP000579136">
    <property type="component" value="Unassembled WGS sequence"/>
</dbReference>
<feature type="binding site" evidence="15">
    <location>
        <begin position="155"/>
        <end position="156"/>
    </location>
    <ligand>
        <name>NADP(+)</name>
        <dbReference type="ChEBI" id="CHEBI:58349"/>
    </ligand>
</feature>
<comment type="similarity">
    <text evidence="4 15">Belongs to the aspartate-semialdehyde dehydrogenase family.</text>
</comment>
<evidence type="ECO:0000256" key="5">
    <source>
        <dbReference type="ARBA" id="ARBA00011738"/>
    </source>
</evidence>
<dbReference type="CDD" id="cd02316">
    <property type="entry name" value="VcASADH2_like_N"/>
    <property type="match status" value="1"/>
</dbReference>
<evidence type="ECO:0000256" key="7">
    <source>
        <dbReference type="ARBA" id="ARBA00022605"/>
    </source>
</evidence>
<name>A0A9Q2D150_9STAP</name>
<dbReference type="GO" id="GO:0009097">
    <property type="term" value="P:isoleucine biosynthetic process"/>
    <property type="evidence" value="ECO:0007669"/>
    <property type="project" value="UniProtKB-UniRule"/>
</dbReference>
<dbReference type="AlphaFoldDB" id="A0A9Q2D150"/>
<dbReference type="SUPFAM" id="SSF55347">
    <property type="entry name" value="Glyceraldehyde-3-phosphate dehydrogenase-like, C-terminal domain"/>
    <property type="match status" value="1"/>
</dbReference>
<dbReference type="GO" id="GO:0050661">
    <property type="term" value="F:NADP binding"/>
    <property type="evidence" value="ECO:0007669"/>
    <property type="project" value="UniProtKB-UniRule"/>
</dbReference>
<gene>
    <name evidence="15" type="primary">asd</name>
    <name evidence="18" type="ORF">HNQ45_001561</name>
</gene>
<keyword evidence="10 15" id="KW-0220">Diaminopimelate biosynthesis</keyword>
<evidence type="ECO:0000256" key="15">
    <source>
        <dbReference type="HAMAP-Rule" id="MF_02121"/>
    </source>
</evidence>
<keyword evidence="7 15" id="KW-0028">Amino-acid biosynthesis</keyword>
<evidence type="ECO:0000259" key="17">
    <source>
        <dbReference type="SMART" id="SM00859"/>
    </source>
</evidence>
<evidence type="ECO:0000256" key="3">
    <source>
        <dbReference type="ARBA" id="ARBA00005097"/>
    </source>
</evidence>
<dbReference type="HAMAP" id="MF_02121">
    <property type="entry name" value="ASADH"/>
    <property type="match status" value="1"/>
</dbReference>
<evidence type="ECO:0000256" key="10">
    <source>
        <dbReference type="ARBA" id="ARBA00022915"/>
    </source>
</evidence>
<dbReference type="GO" id="GO:0071266">
    <property type="term" value="P:'de novo' L-methionine biosynthetic process"/>
    <property type="evidence" value="ECO:0007669"/>
    <property type="project" value="UniProtKB-UniRule"/>
</dbReference>
<dbReference type="RefSeq" id="WP_183675490.1">
    <property type="nucleotide sequence ID" value="NZ_CBCRYX010000014.1"/>
</dbReference>
<dbReference type="GO" id="GO:0051287">
    <property type="term" value="F:NAD binding"/>
    <property type="evidence" value="ECO:0007669"/>
    <property type="project" value="InterPro"/>
</dbReference>
<evidence type="ECO:0000313" key="19">
    <source>
        <dbReference type="Proteomes" id="UP000579136"/>
    </source>
</evidence>
<feature type="binding site" evidence="15">
    <location>
        <position position="98"/>
    </location>
    <ligand>
        <name>phosphate</name>
        <dbReference type="ChEBI" id="CHEBI:43474"/>
    </ligand>
</feature>
<feature type="domain" description="Semialdehyde dehydrogenase NAD-binding" evidence="17">
    <location>
        <begin position="2"/>
        <end position="118"/>
    </location>
</feature>
<dbReference type="CDD" id="cd18131">
    <property type="entry name" value="ASADH_C_bac_euk_like"/>
    <property type="match status" value="1"/>
</dbReference>
<dbReference type="GO" id="GO:0019877">
    <property type="term" value="P:diaminopimelate biosynthetic process"/>
    <property type="evidence" value="ECO:0007669"/>
    <property type="project" value="UniProtKB-UniRule"/>
</dbReference>
<feature type="binding site" evidence="15">
    <location>
        <position position="221"/>
    </location>
    <ligand>
        <name>substrate</name>
    </ligand>
</feature>
<feature type="active site" description="Proton acceptor" evidence="15 16">
    <location>
        <position position="228"/>
    </location>
</feature>
<dbReference type="EC" id="1.2.1.11" evidence="6 15"/>
<dbReference type="Gene3D" id="3.30.360.10">
    <property type="entry name" value="Dihydrodipicolinate Reductase, domain 2"/>
    <property type="match status" value="1"/>
</dbReference>
<comment type="caution">
    <text evidence="15">Lacks conserved residue(s) required for the propagation of feature annotation.</text>
</comment>
<keyword evidence="19" id="KW-1185">Reference proteome</keyword>
<proteinExistence type="inferred from homology"/>
<keyword evidence="12 15" id="KW-0457">Lysine biosynthesis</keyword>
<dbReference type="InterPro" id="IPR005986">
    <property type="entry name" value="Asp_semialdehyde_DH_beta"/>
</dbReference>
<sequence>MNIGIIGASGTVGRIILQVLEERNFNVDELYLFSSKKSAGETITFNGKDYTLEELEESVFDRDIDVLFFAAGGAVSEKFIPLAKEKGIVAIDNSSVYRMNENVPLIVPEVNRDDLNDETLIANPNCSTIQSVVALKPLQKFGIKRITYTTYQAVSGSGVGGIEDLKNGTTNTYPYNIQQSVLPHIDVFLDNGYTKEEMKMIEETKKILNDDQLKVTATTVRVPIENGHAVNIDIEFEQDFDIKDIYKALEEAEGVVIKDDIENLVYPITEDANGTDDVYVGRIRRDYSTDNGIHMFVTADNIRKGAATNSVQIAEILN</sequence>
<dbReference type="GO" id="GO:0046983">
    <property type="term" value="F:protein dimerization activity"/>
    <property type="evidence" value="ECO:0007669"/>
    <property type="project" value="InterPro"/>
</dbReference>
<dbReference type="GO" id="GO:0004073">
    <property type="term" value="F:aspartate-semialdehyde dehydrogenase activity"/>
    <property type="evidence" value="ECO:0007669"/>
    <property type="project" value="UniProtKB-UniRule"/>
</dbReference>
<dbReference type="GO" id="GO:0009089">
    <property type="term" value="P:lysine biosynthetic process via diaminopimelate"/>
    <property type="evidence" value="ECO:0007669"/>
    <property type="project" value="UniProtKB-UniRule"/>
</dbReference>
<evidence type="ECO:0000256" key="1">
    <source>
        <dbReference type="ARBA" id="ARBA00005021"/>
    </source>
</evidence>
<feature type="active site" description="Acyl-thioester intermediate" evidence="15 16">
    <location>
        <position position="126"/>
    </location>
</feature>
<evidence type="ECO:0000313" key="18">
    <source>
        <dbReference type="EMBL" id="MBB5176671.1"/>
    </source>
</evidence>
<keyword evidence="13 15" id="KW-0486">Methionine biosynthesis</keyword>
<dbReference type="PANTHER" id="PTHR46278:SF2">
    <property type="entry name" value="ASPARTATE-SEMIALDEHYDE DEHYDROGENASE"/>
    <property type="match status" value="1"/>
</dbReference>
<dbReference type="Pfam" id="PF01118">
    <property type="entry name" value="Semialdhyde_dh"/>
    <property type="match status" value="1"/>
</dbReference>
<keyword evidence="8 15" id="KW-0791">Threonine biosynthesis</keyword>
<evidence type="ECO:0000256" key="12">
    <source>
        <dbReference type="ARBA" id="ARBA00023154"/>
    </source>
</evidence>
<comment type="pathway">
    <text evidence="2 15">Amino-acid biosynthesis; L-lysine biosynthesis via DAP pathway; (S)-tetrahydrodipicolinate from L-aspartate: step 2/4.</text>
</comment>
<dbReference type="InterPro" id="IPR036291">
    <property type="entry name" value="NAD(P)-bd_dom_sf"/>
</dbReference>
<comment type="subunit">
    <text evidence="5 15">Homodimer.</text>
</comment>
<evidence type="ECO:0000256" key="13">
    <source>
        <dbReference type="ARBA" id="ARBA00023167"/>
    </source>
</evidence>
<feature type="binding site" evidence="15">
    <location>
        <begin position="9"/>
        <end position="12"/>
    </location>
    <ligand>
        <name>NADP(+)</name>
        <dbReference type="ChEBI" id="CHEBI:58349"/>
    </ligand>
</feature>
<evidence type="ECO:0000256" key="14">
    <source>
        <dbReference type="ARBA" id="ARBA00047891"/>
    </source>
</evidence>
<dbReference type="GO" id="GO:0009088">
    <property type="term" value="P:threonine biosynthetic process"/>
    <property type="evidence" value="ECO:0007669"/>
    <property type="project" value="UniProtKB-UniRule"/>
</dbReference>
<accession>A0A9Q2D150</accession>